<dbReference type="PANTHER" id="PTHR43852">
    <property type="entry name" value="NUCLEOTIDYLTRANSFERASE"/>
    <property type="match status" value="1"/>
</dbReference>
<proteinExistence type="predicted"/>
<dbReference type="Pfam" id="PF18765">
    <property type="entry name" value="Polbeta"/>
    <property type="match status" value="1"/>
</dbReference>
<comment type="caution">
    <text evidence="2">The sequence shown here is derived from an EMBL/GenBank/DDBJ whole genome shotgun (WGS) entry which is preliminary data.</text>
</comment>
<dbReference type="EMBL" id="MHSU01000024">
    <property type="protein sequence ID" value="OHA50100.1"/>
    <property type="molecule type" value="Genomic_DNA"/>
</dbReference>
<dbReference type="SUPFAM" id="SSF81301">
    <property type="entry name" value="Nucleotidyltransferase"/>
    <property type="match status" value="1"/>
</dbReference>
<sequence>MDKKEYLSMSQSDRQKITNKIKEVLFADERIVFAYVFGSFLNSPSHRDIDVGIYLDNIARKDVFDGELEISKKISEACELPIDLIDIKILNFAPNHFLNNVFKNGAILFSKNEKLLSKIIEETSLNAVANEYFAYQSLKELVPK</sequence>
<protein>
    <recommendedName>
        <fullName evidence="1">Polymerase beta nucleotidyltransferase domain-containing protein</fullName>
    </recommendedName>
</protein>
<accession>A0A1G2PP56</accession>
<name>A0A1G2PP56_9BACT</name>
<gene>
    <name evidence="2" type="ORF">A2W59_00015</name>
</gene>
<dbReference type="Proteomes" id="UP000178646">
    <property type="component" value="Unassembled WGS sequence"/>
</dbReference>
<dbReference type="InterPro" id="IPR041633">
    <property type="entry name" value="Polbeta"/>
</dbReference>
<dbReference type="Gene3D" id="3.30.460.10">
    <property type="entry name" value="Beta Polymerase, domain 2"/>
    <property type="match status" value="1"/>
</dbReference>
<feature type="domain" description="Polymerase beta nucleotidyltransferase" evidence="1">
    <location>
        <begin position="19"/>
        <end position="113"/>
    </location>
</feature>
<dbReference type="PANTHER" id="PTHR43852:SF3">
    <property type="entry name" value="NUCLEOTIDYLTRANSFERASE"/>
    <property type="match status" value="1"/>
</dbReference>
<evidence type="ECO:0000259" key="1">
    <source>
        <dbReference type="Pfam" id="PF18765"/>
    </source>
</evidence>
<reference evidence="2 3" key="1">
    <citation type="journal article" date="2016" name="Nat. Commun.">
        <title>Thousands of microbial genomes shed light on interconnected biogeochemical processes in an aquifer system.</title>
        <authorList>
            <person name="Anantharaman K."/>
            <person name="Brown C.T."/>
            <person name="Hug L.A."/>
            <person name="Sharon I."/>
            <person name="Castelle C.J."/>
            <person name="Probst A.J."/>
            <person name="Thomas B.C."/>
            <person name="Singh A."/>
            <person name="Wilkins M.J."/>
            <person name="Karaoz U."/>
            <person name="Brodie E.L."/>
            <person name="Williams K.H."/>
            <person name="Hubbard S.S."/>
            <person name="Banfield J.F."/>
        </authorList>
    </citation>
    <scope>NUCLEOTIDE SEQUENCE [LARGE SCALE GENOMIC DNA]</scope>
</reference>
<dbReference type="AlphaFoldDB" id="A0A1G2PP56"/>
<organism evidence="2 3">
    <name type="scientific">Candidatus Terrybacteria bacterium RIFCSPHIGHO2_02_41_19</name>
    <dbReference type="NCBI Taxonomy" id="1802364"/>
    <lineage>
        <taxon>Bacteria</taxon>
        <taxon>Candidatus Terryibacteriota</taxon>
    </lineage>
</organism>
<evidence type="ECO:0000313" key="3">
    <source>
        <dbReference type="Proteomes" id="UP000178646"/>
    </source>
</evidence>
<dbReference type="InterPro" id="IPR043519">
    <property type="entry name" value="NT_sf"/>
</dbReference>
<dbReference type="InterPro" id="IPR052930">
    <property type="entry name" value="TA_antitoxin_MntA"/>
</dbReference>
<evidence type="ECO:0000313" key="2">
    <source>
        <dbReference type="EMBL" id="OHA50100.1"/>
    </source>
</evidence>